<accession>A0AAN6UF60</accession>
<dbReference type="Proteomes" id="UP001304895">
    <property type="component" value="Unassembled WGS sequence"/>
</dbReference>
<organism evidence="1 2">
    <name type="scientific">Trichocladium antarcticum</name>
    <dbReference type="NCBI Taxonomy" id="1450529"/>
    <lineage>
        <taxon>Eukaryota</taxon>
        <taxon>Fungi</taxon>
        <taxon>Dikarya</taxon>
        <taxon>Ascomycota</taxon>
        <taxon>Pezizomycotina</taxon>
        <taxon>Sordariomycetes</taxon>
        <taxon>Sordariomycetidae</taxon>
        <taxon>Sordariales</taxon>
        <taxon>Chaetomiaceae</taxon>
        <taxon>Trichocladium</taxon>
    </lineage>
</organism>
<reference evidence="1" key="2">
    <citation type="submission" date="2023-05" db="EMBL/GenBank/DDBJ databases">
        <authorList>
            <consortium name="Lawrence Berkeley National Laboratory"/>
            <person name="Steindorff A."/>
            <person name="Hensen N."/>
            <person name="Bonometti L."/>
            <person name="Westerberg I."/>
            <person name="Brannstrom I.O."/>
            <person name="Guillou S."/>
            <person name="Cros-Aarteil S."/>
            <person name="Calhoun S."/>
            <person name="Haridas S."/>
            <person name="Kuo A."/>
            <person name="Mondo S."/>
            <person name="Pangilinan J."/>
            <person name="Riley R."/>
            <person name="Labutti K."/>
            <person name="Andreopoulos B."/>
            <person name="Lipzen A."/>
            <person name="Chen C."/>
            <person name="Yanf M."/>
            <person name="Daum C."/>
            <person name="Ng V."/>
            <person name="Clum A."/>
            <person name="Ohm R."/>
            <person name="Martin F."/>
            <person name="Silar P."/>
            <person name="Natvig D."/>
            <person name="Lalanne C."/>
            <person name="Gautier V."/>
            <person name="Ament-Velasquez S.L."/>
            <person name="Kruys A."/>
            <person name="Hutchinson M.I."/>
            <person name="Powell A.J."/>
            <person name="Barry K."/>
            <person name="Miller A.N."/>
            <person name="Grigoriev I.V."/>
            <person name="Debuchy R."/>
            <person name="Gladieux P."/>
            <person name="Thoren M.H."/>
            <person name="Johannesson H."/>
        </authorList>
    </citation>
    <scope>NUCLEOTIDE SEQUENCE</scope>
    <source>
        <strain evidence="1">CBS 123565</strain>
    </source>
</reference>
<keyword evidence="2" id="KW-1185">Reference proteome</keyword>
<dbReference type="EMBL" id="MU853421">
    <property type="protein sequence ID" value="KAK4131862.1"/>
    <property type="molecule type" value="Genomic_DNA"/>
</dbReference>
<gene>
    <name evidence="1" type="ORF">BT67DRAFT_137117</name>
</gene>
<proteinExistence type="predicted"/>
<sequence>MYVCRYVCILASGMQCSVLRVASGRRGPGRARGGAKKAVAAAPRHWLAACCVCLVTPPGRQRARARCSAPGLMYIHTWGFRFCPSIGFGSCVDRRSRQLVSETARLSACLPALTAKEAWRRGLANSNAKGRR</sequence>
<evidence type="ECO:0000313" key="2">
    <source>
        <dbReference type="Proteomes" id="UP001304895"/>
    </source>
</evidence>
<reference evidence="1" key="1">
    <citation type="journal article" date="2023" name="Mol. Phylogenet. Evol.">
        <title>Genome-scale phylogeny and comparative genomics of the fungal order Sordariales.</title>
        <authorList>
            <person name="Hensen N."/>
            <person name="Bonometti L."/>
            <person name="Westerberg I."/>
            <person name="Brannstrom I.O."/>
            <person name="Guillou S."/>
            <person name="Cros-Aarteil S."/>
            <person name="Calhoun S."/>
            <person name="Haridas S."/>
            <person name="Kuo A."/>
            <person name="Mondo S."/>
            <person name="Pangilinan J."/>
            <person name="Riley R."/>
            <person name="LaButti K."/>
            <person name="Andreopoulos B."/>
            <person name="Lipzen A."/>
            <person name="Chen C."/>
            <person name="Yan M."/>
            <person name="Daum C."/>
            <person name="Ng V."/>
            <person name="Clum A."/>
            <person name="Steindorff A."/>
            <person name="Ohm R.A."/>
            <person name="Martin F."/>
            <person name="Silar P."/>
            <person name="Natvig D.O."/>
            <person name="Lalanne C."/>
            <person name="Gautier V."/>
            <person name="Ament-Velasquez S.L."/>
            <person name="Kruys A."/>
            <person name="Hutchinson M.I."/>
            <person name="Powell A.J."/>
            <person name="Barry K."/>
            <person name="Miller A.N."/>
            <person name="Grigoriev I.V."/>
            <person name="Debuchy R."/>
            <person name="Gladieux P."/>
            <person name="Hiltunen Thoren M."/>
            <person name="Johannesson H."/>
        </authorList>
    </citation>
    <scope>NUCLEOTIDE SEQUENCE</scope>
    <source>
        <strain evidence="1">CBS 123565</strain>
    </source>
</reference>
<comment type="caution">
    <text evidence="1">The sequence shown here is derived from an EMBL/GenBank/DDBJ whole genome shotgun (WGS) entry which is preliminary data.</text>
</comment>
<evidence type="ECO:0000313" key="1">
    <source>
        <dbReference type="EMBL" id="KAK4131862.1"/>
    </source>
</evidence>
<protein>
    <submittedName>
        <fullName evidence="1">Uncharacterized protein</fullName>
    </submittedName>
</protein>
<name>A0AAN6UF60_9PEZI</name>
<dbReference type="AlphaFoldDB" id="A0AAN6UF60"/>